<dbReference type="InterPro" id="IPR051677">
    <property type="entry name" value="AfsR-DnrI-RedD_regulator"/>
</dbReference>
<dbReference type="Pfam" id="PF03704">
    <property type="entry name" value="BTAD"/>
    <property type="match status" value="1"/>
</dbReference>
<dbReference type="PANTHER" id="PTHR35807">
    <property type="entry name" value="TRANSCRIPTIONAL REGULATOR REDD-RELATED"/>
    <property type="match status" value="1"/>
</dbReference>
<evidence type="ECO:0000256" key="1">
    <source>
        <dbReference type="ARBA" id="ARBA00005820"/>
    </source>
</evidence>
<evidence type="ECO:0000256" key="5">
    <source>
        <dbReference type="PROSITE-ProRule" id="PRU01091"/>
    </source>
</evidence>
<protein>
    <submittedName>
        <fullName evidence="7">DNA-binding transcriptional activator of the SARP family</fullName>
    </submittedName>
</protein>
<dbReference type="GO" id="GO:0006355">
    <property type="term" value="P:regulation of DNA-templated transcription"/>
    <property type="evidence" value="ECO:0007669"/>
    <property type="project" value="InterPro"/>
</dbReference>
<dbReference type="Gene3D" id="1.25.40.10">
    <property type="entry name" value="Tetratricopeptide repeat domain"/>
    <property type="match status" value="1"/>
</dbReference>
<dbReference type="CDD" id="cd15831">
    <property type="entry name" value="BTAD"/>
    <property type="match status" value="1"/>
</dbReference>
<keyword evidence="2" id="KW-0805">Transcription regulation</keyword>
<comment type="similarity">
    <text evidence="1">Belongs to the AfsR/DnrI/RedD regulatory family.</text>
</comment>
<dbReference type="Proteomes" id="UP000198906">
    <property type="component" value="Unassembled WGS sequence"/>
</dbReference>
<evidence type="ECO:0000313" key="7">
    <source>
        <dbReference type="EMBL" id="SCL15741.1"/>
    </source>
</evidence>
<dbReference type="InterPro" id="IPR011990">
    <property type="entry name" value="TPR-like_helical_dom_sf"/>
</dbReference>
<gene>
    <name evidence="7" type="ORF">GA0074694_1343</name>
</gene>
<dbReference type="STRING" id="47866.GA0074694_1343"/>
<dbReference type="InterPro" id="IPR001867">
    <property type="entry name" value="OmpR/PhoB-type_DNA-bd"/>
</dbReference>
<dbReference type="AlphaFoldDB" id="A0A1C6RF05"/>
<dbReference type="GO" id="GO:0000160">
    <property type="term" value="P:phosphorelay signal transduction system"/>
    <property type="evidence" value="ECO:0007669"/>
    <property type="project" value="InterPro"/>
</dbReference>
<evidence type="ECO:0000256" key="2">
    <source>
        <dbReference type="ARBA" id="ARBA00023015"/>
    </source>
</evidence>
<name>A0A1C6RF05_9ACTN</name>
<dbReference type="SUPFAM" id="SSF48452">
    <property type="entry name" value="TPR-like"/>
    <property type="match status" value="1"/>
</dbReference>
<feature type="domain" description="OmpR/PhoB-type" evidence="6">
    <location>
        <begin position="1"/>
        <end position="92"/>
    </location>
</feature>
<proteinExistence type="inferred from homology"/>
<dbReference type="SMART" id="SM01043">
    <property type="entry name" value="BTAD"/>
    <property type="match status" value="1"/>
</dbReference>
<keyword evidence="4" id="KW-0804">Transcription</keyword>
<accession>A0A1C6RF05</accession>
<evidence type="ECO:0000256" key="3">
    <source>
        <dbReference type="ARBA" id="ARBA00023125"/>
    </source>
</evidence>
<evidence type="ECO:0000313" key="8">
    <source>
        <dbReference type="Proteomes" id="UP000198906"/>
    </source>
</evidence>
<reference evidence="8" key="1">
    <citation type="submission" date="2016-06" db="EMBL/GenBank/DDBJ databases">
        <authorList>
            <person name="Varghese N."/>
        </authorList>
    </citation>
    <scope>NUCLEOTIDE SEQUENCE [LARGE SCALE GENOMIC DNA]</scope>
    <source>
        <strain evidence="8">DSM 46123</strain>
    </source>
</reference>
<dbReference type="InterPro" id="IPR005158">
    <property type="entry name" value="BTAD"/>
</dbReference>
<dbReference type="GO" id="GO:0003677">
    <property type="term" value="F:DNA binding"/>
    <property type="evidence" value="ECO:0007669"/>
    <property type="project" value="UniProtKB-UniRule"/>
</dbReference>
<dbReference type="InterPro" id="IPR016032">
    <property type="entry name" value="Sig_transdc_resp-reg_C-effctor"/>
</dbReference>
<evidence type="ECO:0000256" key="4">
    <source>
        <dbReference type="ARBA" id="ARBA00023163"/>
    </source>
</evidence>
<keyword evidence="8" id="KW-1185">Reference proteome</keyword>
<dbReference type="Gene3D" id="1.10.10.10">
    <property type="entry name" value="Winged helix-like DNA-binding domain superfamily/Winged helix DNA-binding domain"/>
    <property type="match status" value="1"/>
</dbReference>
<dbReference type="PROSITE" id="PS51755">
    <property type="entry name" value="OMPR_PHOB"/>
    <property type="match status" value="1"/>
</dbReference>
<sequence>MDYYFLGPSSIKIDGAHISLPGPRTRNLLAALLITPNKTVSVDRLIDAVWNQQPPATARQQVQNRLGRLRRLLAPIPNQQIVRVGGGYRLEVDEDRIDGHKFRALWADADRARRSSRLDHSIKLLRDSLSLWRGSALEDIDSQKLRAQAVRWEEDRIKVIETLIELEFTRSRHCAVTGDLQGWIHHYPYHEALHCRLAEALHMACRTAEALEVLRQLMARMTTVSTTREK</sequence>
<evidence type="ECO:0000259" key="6">
    <source>
        <dbReference type="PROSITE" id="PS51755"/>
    </source>
</evidence>
<dbReference type="PANTHER" id="PTHR35807:SF1">
    <property type="entry name" value="TRANSCRIPTIONAL REGULATOR REDD"/>
    <property type="match status" value="1"/>
</dbReference>
<dbReference type="Pfam" id="PF00486">
    <property type="entry name" value="Trans_reg_C"/>
    <property type="match status" value="1"/>
</dbReference>
<dbReference type="EMBL" id="FMHU01000001">
    <property type="protein sequence ID" value="SCL15741.1"/>
    <property type="molecule type" value="Genomic_DNA"/>
</dbReference>
<feature type="DNA-binding region" description="OmpR/PhoB-type" evidence="5">
    <location>
        <begin position="1"/>
        <end position="92"/>
    </location>
</feature>
<dbReference type="RefSeq" id="WP_091453980.1">
    <property type="nucleotide sequence ID" value="NZ_FMHU01000001.1"/>
</dbReference>
<keyword evidence="3 5" id="KW-0238">DNA-binding</keyword>
<dbReference type="InterPro" id="IPR036388">
    <property type="entry name" value="WH-like_DNA-bd_sf"/>
</dbReference>
<dbReference type="SUPFAM" id="SSF46894">
    <property type="entry name" value="C-terminal effector domain of the bipartite response regulators"/>
    <property type="match status" value="1"/>
</dbReference>
<organism evidence="7 8">
    <name type="scientific">Micromonospora inyonensis</name>
    <dbReference type="NCBI Taxonomy" id="47866"/>
    <lineage>
        <taxon>Bacteria</taxon>
        <taxon>Bacillati</taxon>
        <taxon>Actinomycetota</taxon>
        <taxon>Actinomycetes</taxon>
        <taxon>Micromonosporales</taxon>
        <taxon>Micromonosporaceae</taxon>
        <taxon>Micromonospora</taxon>
    </lineage>
</organism>
<dbReference type="SMART" id="SM00862">
    <property type="entry name" value="Trans_reg_C"/>
    <property type="match status" value="1"/>
</dbReference>